<evidence type="ECO:0000313" key="2">
    <source>
        <dbReference type="Proteomes" id="UP001235939"/>
    </source>
</evidence>
<organism evidence="1 2">
    <name type="scientific">Cordylochernes scorpioides</name>
    <dbReference type="NCBI Taxonomy" id="51811"/>
    <lineage>
        <taxon>Eukaryota</taxon>
        <taxon>Metazoa</taxon>
        <taxon>Ecdysozoa</taxon>
        <taxon>Arthropoda</taxon>
        <taxon>Chelicerata</taxon>
        <taxon>Arachnida</taxon>
        <taxon>Pseudoscorpiones</taxon>
        <taxon>Cheliferoidea</taxon>
        <taxon>Chernetidae</taxon>
        <taxon>Cordylochernes</taxon>
    </lineage>
</organism>
<keyword evidence="2" id="KW-1185">Reference proteome</keyword>
<proteinExistence type="predicted"/>
<gene>
    <name evidence="1" type="ORF">LAZ67_6004033</name>
</gene>
<sequence length="75" mass="8721">MEYKRCSSCIPGSGALTGRDYRHVTCMTLIEREATSRALRQEVDTFESQKVSERQFDDDYRSMDCQLEDHGFGYL</sequence>
<protein>
    <submittedName>
        <fullName evidence="1">Uncharacterized protein</fullName>
    </submittedName>
</protein>
<name>A0ABY6KL77_9ARAC</name>
<evidence type="ECO:0000313" key="1">
    <source>
        <dbReference type="EMBL" id="UYV69588.1"/>
    </source>
</evidence>
<accession>A0ABY6KL77</accession>
<dbReference type="Proteomes" id="UP001235939">
    <property type="component" value="Chromosome 06"/>
</dbReference>
<dbReference type="EMBL" id="CP092868">
    <property type="protein sequence ID" value="UYV69588.1"/>
    <property type="molecule type" value="Genomic_DNA"/>
</dbReference>
<reference evidence="1 2" key="1">
    <citation type="submission" date="2022-01" db="EMBL/GenBank/DDBJ databases">
        <title>A chromosomal length assembly of Cordylochernes scorpioides.</title>
        <authorList>
            <person name="Zeh D."/>
            <person name="Zeh J."/>
        </authorList>
    </citation>
    <scope>NUCLEOTIDE SEQUENCE [LARGE SCALE GENOMIC DNA]</scope>
    <source>
        <strain evidence="1">IN4F17</strain>
        <tissue evidence="1">Whole Body</tissue>
    </source>
</reference>